<dbReference type="OrthoDB" id="277009at2"/>
<reference evidence="3" key="1">
    <citation type="submission" date="2017-10" db="EMBL/GenBank/DDBJ databases">
        <authorList>
            <person name="Frank J."/>
        </authorList>
    </citation>
    <scope>NUCLEOTIDE SEQUENCE [LARGE SCALE GENOMIC DNA]</scope>
</reference>
<dbReference type="Gene3D" id="3.30.70.1290">
    <property type="entry name" value="Transposase IS200-like"/>
    <property type="match status" value="1"/>
</dbReference>
<dbReference type="SMART" id="SM01321">
    <property type="entry name" value="Y1_Tnp"/>
    <property type="match status" value="1"/>
</dbReference>
<feature type="domain" description="Transposase IS200-like" evidence="1">
    <location>
        <begin position="1"/>
        <end position="68"/>
    </location>
</feature>
<protein>
    <recommendedName>
        <fullName evidence="1">Transposase IS200-like domain-containing protein</fullName>
    </recommendedName>
</protein>
<evidence type="ECO:0000313" key="3">
    <source>
        <dbReference type="Proteomes" id="UP000221734"/>
    </source>
</evidence>
<proteinExistence type="predicted"/>
<dbReference type="EMBL" id="LT934425">
    <property type="protein sequence ID" value="SOH03724.1"/>
    <property type="molecule type" value="Genomic_DNA"/>
</dbReference>
<dbReference type="PANTHER" id="PTHR34322">
    <property type="entry name" value="TRANSPOSASE, Y1_TNP DOMAIN-CONTAINING"/>
    <property type="match status" value="1"/>
</dbReference>
<sequence length="83" mass="9814">MTNHIHILVTPEQEESLARGIGGTNLVYTQYINRKYKRSGRLWQSRFYSTIIEKMPYLWTVIRYIERNPVKDGLVKKAEPTCL</sequence>
<organism evidence="2 3">
    <name type="scientific">Kuenenia stuttgartiensis</name>
    <dbReference type="NCBI Taxonomy" id="174633"/>
    <lineage>
        <taxon>Bacteria</taxon>
        <taxon>Pseudomonadati</taxon>
        <taxon>Planctomycetota</taxon>
        <taxon>Candidatus Brocadiia</taxon>
        <taxon>Candidatus Brocadiales</taxon>
        <taxon>Candidatus Brocadiaceae</taxon>
        <taxon>Candidatus Kuenenia</taxon>
    </lineage>
</organism>
<dbReference type="AlphaFoldDB" id="A0A2C9CD76"/>
<dbReference type="Proteomes" id="UP000221734">
    <property type="component" value="Chromosome Kuenenia_stuttgartiensis_MBR1"/>
</dbReference>
<dbReference type="PANTHER" id="PTHR34322:SF2">
    <property type="entry name" value="TRANSPOSASE IS200-LIKE DOMAIN-CONTAINING PROTEIN"/>
    <property type="match status" value="1"/>
</dbReference>
<evidence type="ECO:0000313" key="2">
    <source>
        <dbReference type="EMBL" id="SOH03724.1"/>
    </source>
</evidence>
<dbReference type="InterPro" id="IPR036515">
    <property type="entry name" value="Transposase_17_sf"/>
</dbReference>
<gene>
    <name evidence="2" type="ORF">KSMBR1_1222</name>
</gene>
<keyword evidence="3" id="KW-1185">Reference proteome</keyword>
<evidence type="ECO:0000259" key="1">
    <source>
        <dbReference type="SMART" id="SM01321"/>
    </source>
</evidence>
<dbReference type="InterPro" id="IPR002686">
    <property type="entry name" value="Transposase_17"/>
</dbReference>
<name>A0A2C9CD76_KUEST</name>
<dbReference type="SUPFAM" id="SSF143422">
    <property type="entry name" value="Transposase IS200-like"/>
    <property type="match status" value="1"/>
</dbReference>
<dbReference type="KEGG" id="kst:KSMBR1_1222"/>
<dbReference type="RefSeq" id="WP_099324503.1">
    <property type="nucleotide sequence ID" value="NZ_LT934425.1"/>
</dbReference>
<dbReference type="GO" id="GO:0004803">
    <property type="term" value="F:transposase activity"/>
    <property type="evidence" value="ECO:0007669"/>
    <property type="project" value="InterPro"/>
</dbReference>
<dbReference type="Pfam" id="PF01797">
    <property type="entry name" value="Y1_Tnp"/>
    <property type="match status" value="1"/>
</dbReference>
<dbReference type="GO" id="GO:0003677">
    <property type="term" value="F:DNA binding"/>
    <property type="evidence" value="ECO:0007669"/>
    <property type="project" value="InterPro"/>
</dbReference>
<dbReference type="GO" id="GO:0006313">
    <property type="term" value="P:DNA transposition"/>
    <property type="evidence" value="ECO:0007669"/>
    <property type="project" value="InterPro"/>
</dbReference>
<accession>A0A2C9CD76</accession>